<reference evidence="1" key="1">
    <citation type="journal article" date="2023" name="IScience">
        <title>Live-bearing cockroach genome reveals convergent evolutionary mechanisms linked to viviparity in insects and beyond.</title>
        <authorList>
            <person name="Fouks B."/>
            <person name="Harrison M.C."/>
            <person name="Mikhailova A.A."/>
            <person name="Marchal E."/>
            <person name="English S."/>
            <person name="Carruthers M."/>
            <person name="Jennings E.C."/>
            <person name="Chiamaka E.L."/>
            <person name="Frigard R.A."/>
            <person name="Pippel M."/>
            <person name="Attardo G.M."/>
            <person name="Benoit J.B."/>
            <person name="Bornberg-Bauer E."/>
            <person name="Tobe S.S."/>
        </authorList>
    </citation>
    <scope>NUCLEOTIDE SEQUENCE</scope>
    <source>
        <strain evidence="1">Stay&amp;Tobe</strain>
    </source>
</reference>
<reference evidence="1" key="2">
    <citation type="submission" date="2023-05" db="EMBL/GenBank/DDBJ databases">
        <authorList>
            <person name="Fouks B."/>
        </authorList>
    </citation>
    <scope>NUCLEOTIDE SEQUENCE</scope>
    <source>
        <strain evidence="1">Stay&amp;Tobe</strain>
        <tissue evidence="1">Testes</tissue>
    </source>
</reference>
<name>A0AAD7ZHN9_DIPPU</name>
<organism evidence="1 2">
    <name type="scientific">Diploptera punctata</name>
    <name type="common">Pacific beetle cockroach</name>
    <dbReference type="NCBI Taxonomy" id="6984"/>
    <lineage>
        <taxon>Eukaryota</taxon>
        <taxon>Metazoa</taxon>
        <taxon>Ecdysozoa</taxon>
        <taxon>Arthropoda</taxon>
        <taxon>Hexapoda</taxon>
        <taxon>Insecta</taxon>
        <taxon>Pterygota</taxon>
        <taxon>Neoptera</taxon>
        <taxon>Polyneoptera</taxon>
        <taxon>Dictyoptera</taxon>
        <taxon>Blattodea</taxon>
        <taxon>Blaberoidea</taxon>
        <taxon>Blaberidae</taxon>
        <taxon>Diplopterinae</taxon>
        <taxon>Diploptera</taxon>
    </lineage>
</organism>
<comment type="caution">
    <text evidence="1">The sequence shown here is derived from an EMBL/GenBank/DDBJ whole genome shotgun (WGS) entry which is preliminary data.</text>
</comment>
<keyword evidence="2" id="KW-1185">Reference proteome</keyword>
<dbReference type="AlphaFoldDB" id="A0AAD7ZHN9"/>
<sequence length="87" mass="10013">NLKYCLYGPEKYVEKSSFLQEQCHTLRKNPQVVMSTRYWNWLSLSNIVDCQTPIGEILLLPPSCELLSELYGTYANTLVSTQITSNH</sequence>
<gene>
    <name evidence="1" type="ORF">L9F63_004280</name>
</gene>
<dbReference type="EMBL" id="JASPKZ010008362">
    <property type="protein sequence ID" value="KAJ9580088.1"/>
    <property type="molecule type" value="Genomic_DNA"/>
</dbReference>
<dbReference type="Proteomes" id="UP001233999">
    <property type="component" value="Unassembled WGS sequence"/>
</dbReference>
<proteinExistence type="predicted"/>
<evidence type="ECO:0000313" key="2">
    <source>
        <dbReference type="Proteomes" id="UP001233999"/>
    </source>
</evidence>
<accession>A0AAD7ZHN9</accession>
<protein>
    <submittedName>
        <fullName evidence="1">Uncharacterized protein</fullName>
    </submittedName>
</protein>
<evidence type="ECO:0000313" key="1">
    <source>
        <dbReference type="EMBL" id="KAJ9580088.1"/>
    </source>
</evidence>
<feature type="non-terminal residue" evidence="1">
    <location>
        <position position="1"/>
    </location>
</feature>
<feature type="non-terminal residue" evidence="1">
    <location>
        <position position="87"/>
    </location>
</feature>